<proteinExistence type="predicted"/>
<protein>
    <submittedName>
        <fullName evidence="3">Uncharacterized protein LOC109612752</fullName>
    </submittedName>
    <submittedName>
        <fullName evidence="4">Uncharacterized protein LOC131807017</fullName>
    </submittedName>
</protein>
<dbReference type="RefSeq" id="XP_058988023.1">
    <property type="nucleotide sequence ID" value="XM_059132040.1"/>
</dbReference>
<organism evidence="2 3">
    <name type="scientific">Musca domestica</name>
    <name type="common">House fly</name>
    <dbReference type="NCBI Taxonomy" id="7370"/>
    <lineage>
        <taxon>Eukaryota</taxon>
        <taxon>Metazoa</taxon>
        <taxon>Ecdysozoa</taxon>
        <taxon>Arthropoda</taxon>
        <taxon>Hexapoda</taxon>
        <taxon>Insecta</taxon>
        <taxon>Pterygota</taxon>
        <taxon>Neoptera</taxon>
        <taxon>Endopterygota</taxon>
        <taxon>Diptera</taxon>
        <taxon>Brachycera</taxon>
        <taxon>Muscomorpha</taxon>
        <taxon>Muscoidea</taxon>
        <taxon>Muscidae</taxon>
        <taxon>Musca</taxon>
    </lineage>
</organism>
<sequence length="143" mass="16116">MITLNIFALFLLVSIFIKEVGSVHCYACNTRDNEECDNLDDSGNSTLTTTCEDTCATVKGQWGNINAYERRFLLWRGCGPIAECTQAQAMCCHCKDDYCNFGNVCFSHSIIPISNIVLNYLYPPSEENSLNPLQHWKKSYAPI</sequence>
<keyword evidence="2" id="KW-1185">Reference proteome</keyword>
<evidence type="ECO:0000313" key="3">
    <source>
        <dbReference type="RefSeq" id="XP_019892637.1"/>
    </source>
</evidence>
<feature type="signal peptide" evidence="1">
    <location>
        <begin position="1"/>
        <end position="22"/>
    </location>
</feature>
<dbReference type="AlphaFoldDB" id="A0A9J7DGT5"/>
<gene>
    <name evidence="3" type="primary">LOC109612752</name>
    <name evidence="4" type="synonym">LOC131807017</name>
</gene>
<keyword evidence="1" id="KW-0732">Signal</keyword>
<reference evidence="3" key="1">
    <citation type="submission" date="2025-04" db="UniProtKB">
        <authorList>
            <consortium name="RefSeq"/>
        </authorList>
    </citation>
    <scope>IDENTIFICATION</scope>
    <source>
        <strain evidence="3 4">Aabys</strain>
        <tissue evidence="4">Whole body</tissue>
    </source>
</reference>
<evidence type="ECO:0000256" key="1">
    <source>
        <dbReference type="SAM" id="SignalP"/>
    </source>
</evidence>
<evidence type="ECO:0000313" key="4">
    <source>
        <dbReference type="RefSeq" id="XP_058988023.1"/>
    </source>
</evidence>
<feature type="chain" id="PRO_5039911749" evidence="1">
    <location>
        <begin position="23"/>
        <end position="143"/>
    </location>
</feature>
<dbReference type="RefSeq" id="XP_019892637.1">
    <property type="nucleotide sequence ID" value="XM_020037078.1"/>
</dbReference>
<dbReference type="VEuPathDB" id="VectorBase:MDOMA2_018019"/>
<dbReference type="KEGG" id="mde:109612752"/>
<dbReference type="GeneID" id="109612752"/>
<accession>A0A9J7DGT5</accession>
<dbReference type="VEuPathDB" id="VectorBase:MDOMA2_017557"/>
<name>A0A9J7DGT5_MUSDO</name>
<dbReference type="Proteomes" id="UP001652621">
    <property type="component" value="Unplaced"/>
</dbReference>
<evidence type="ECO:0000313" key="2">
    <source>
        <dbReference type="Proteomes" id="UP001652621"/>
    </source>
</evidence>
<dbReference type="OrthoDB" id="8087425at2759"/>